<dbReference type="Proteomes" id="UP001153334">
    <property type="component" value="Unassembled WGS sequence"/>
</dbReference>
<keyword evidence="2" id="KW-1185">Reference proteome</keyword>
<comment type="caution">
    <text evidence="1">The sequence shown here is derived from an EMBL/GenBank/DDBJ whole genome shotgun (WGS) entry which is preliminary data.</text>
</comment>
<dbReference type="EMBL" id="JAPESX010000233">
    <property type="protein sequence ID" value="KAJ8122436.1"/>
    <property type="molecule type" value="Genomic_DNA"/>
</dbReference>
<sequence length="1723" mass="188440">MSMNQSYLSNLKYGYDFVVTTTQASINSGLVGFMAEGKQPVKCMCFLANESGNLAEQVTLEELLEKTKNINPFDIPTDTPIDDDRIKSLNEARFCVGIKIQIGIPPGVLPKDLPPIVELGNSPSNVRFNMFCSEFTVIQYQPAGGYRKEGSWKVWSQPPSKPWHIQTEVNLVVADLNKELDTPYFRDHPDEMKALQRQLDNISAEAFSLQQLYFDLDNAALQAVPVLEGIPPGSDAATALEKSFIGLYSKTSKERGWPLVSVAAVMESIDTSQLQLTAFERQISQLRDDRGVVVQNTTPLQRSVTMLDHLCAVNNKPLPAASSFSWNWMLPTEVDQQSGVISVNRNSVAALFLPYVVKTAKANCPLCKVAAEAHWWAPAGDVNIMEITTGQRLTTISINESGEKVITIEYSDKQKKEAREVFYCAIEVAPTYVCDVYFKDTTIVTVQRLRVHLWLCIDGDQAALYPYDKTRTDTYSISVGQAGNLRISTQGPPKVEDRSSSPTPPANWAESIINWVTQLNNTISRLKEKLGDLEKISSHSISLNKLHNFIFPGAKTFVYKSVNFSDHQDLVCAITYVDSNQKRRLLRDARGANPSDSNEYSPGLTLTHSSEMMENYAQGQIVSPTEKFEALQTDKGLSMLFSLDTSGVLCVIQEQSGLALALEVGDTDWLFISLANSSSDTSWILDPAWTLVNFDAVGENPSKISIVGIMFAETIRDGQYLIVDINRLGYPGKNIARYHIDPSKSTGRFWVKTDVPVDIESGEYQSCIGRVKGPYIPGVNTDGIYTIGQAGGAPQLVYSPVENVFGSGPPQSRRFGLPGGILPSAIASARHTDPSSPLNSFTDLFSVGGRTLYRFAADEQQDNATAQPLVTHDTLYGTDQLYATIHNHVTTLWGVNSSKEVYYISCHTSHLDQPGSWSAVVPVLKDIERISPYTNRAEGSNTIFASGNGKLFRLIQASRTNAKMWRSQEIIIPSPSKAKPLSFNSYTTTLVAKGDNGLPAGDLELNISTDSSTPFYINGIYHIIGPTPVTILTDRTGTVTIVEASNDLSAAILTVAIPNDTISYIIDPTRDVFSKIASLKSEDALRNASYPTLITAGGILGNPRTAPLIKPSTSGKDLEVIATRMGILKDIWDNMKPPSTTSRLRLKPTHPGVVPTTLYYACPRDGSILDHVAMAAGDLFRWLRSGVQAVINIIKDAATNAWHFVATIAGKVYRAVLNSVEAIVGAVEWVFHAIETKIEQLVAFVKFVFEWDDIKRTYDTIHSFATMAIKYHIVTLSEIKRLFDRDIRKYERELADWAGLGDLLPLPSPPYYTGAVSPMKYQTASSMLFATHFKNNVAQLAVIESKATTDVAQKTIDNLLQVVSNEGQILSPVYVKLQELTKPIESMNVLDCFKAIIGILGEKVLSSARAVGDELLDALIPMEPAIYDFLETTIHIPVISDILEKIGVPRMTVLDLFLWIGAVSFTVVYKLSKKVAPFPDPRHVDAIKSASSWNELAELFGQTADPKTQTKMNAAALPQEVKKVVHNAGHASAGFLIFIGNFLDELEANSPSGENPFSLPTAIIGVAGAVLGGATDILVPDEPIEDETVSALARATTAMRLLSKILFCGPVQKRLAVSTSEFSALAVGDGRATSAIIDSILVMPQLLVASWHLYELSKKPDSDKRKAGILGEVATLTSCASRISYAVAANDNDCSNKQAAIVNVLDCNVATGGLQTAIAFLVE</sequence>
<evidence type="ECO:0000313" key="2">
    <source>
        <dbReference type="Proteomes" id="UP001153334"/>
    </source>
</evidence>
<reference evidence="1" key="1">
    <citation type="submission" date="2022-11" db="EMBL/GenBank/DDBJ databases">
        <title>Genome Sequence of Nemania bipapillata.</title>
        <authorList>
            <person name="Buettner E."/>
        </authorList>
    </citation>
    <scope>NUCLEOTIDE SEQUENCE</scope>
    <source>
        <strain evidence="1">CP14</strain>
    </source>
</reference>
<name>A0ACC2J4M1_9PEZI</name>
<gene>
    <name evidence="1" type="ORF">ONZ43_g1370</name>
</gene>
<organism evidence="1 2">
    <name type="scientific">Nemania bipapillata</name>
    <dbReference type="NCBI Taxonomy" id="110536"/>
    <lineage>
        <taxon>Eukaryota</taxon>
        <taxon>Fungi</taxon>
        <taxon>Dikarya</taxon>
        <taxon>Ascomycota</taxon>
        <taxon>Pezizomycotina</taxon>
        <taxon>Sordariomycetes</taxon>
        <taxon>Xylariomycetidae</taxon>
        <taxon>Xylariales</taxon>
        <taxon>Xylariaceae</taxon>
        <taxon>Nemania</taxon>
    </lineage>
</organism>
<evidence type="ECO:0000313" key="1">
    <source>
        <dbReference type="EMBL" id="KAJ8122436.1"/>
    </source>
</evidence>
<proteinExistence type="predicted"/>
<accession>A0ACC2J4M1</accession>
<protein>
    <submittedName>
        <fullName evidence="1">Uncharacterized protein</fullName>
    </submittedName>
</protein>